<reference evidence="4 5" key="1">
    <citation type="submission" date="2017-12" db="EMBL/GenBank/DDBJ databases">
        <title>Sequencing, de novo assembly and annotation of complete genome of a new Thraustochytrid species, strain FCC1311.</title>
        <authorList>
            <person name="Sedici K."/>
            <person name="Godart F."/>
            <person name="Aiese Cigliano R."/>
            <person name="Sanseverino W."/>
            <person name="Barakat M."/>
            <person name="Ortet P."/>
            <person name="Marechal E."/>
            <person name="Cagnac O."/>
            <person name="Amato A."/>
        </authorList>
    </citation>
    <scope>NUCLEOTIDE SEQUENCE [LARGE SCALE GENOMIC DNA]</scope>
</reference>
<dbReference type="SMART" id="SM00228">
    <property type="entry name" value="PDZ"/>
    <property type="match status" value="2"/>
</dbReference>
<dbReference type="InterPro" id="IPR009003">
    <property type="entry name" value="Peptidase_S1_PA"/>
</dbReference>
<dbReference type="Pfam" id="PF12812">
    <property type="entry name" value="PDZ_1"/>
    <property type="match status" value="2"/>
</dbReference>
<dbReference type="GO" id="GO:0004252">
    <property type="term" value="F:serine-type endopeptidase activity"/>
    <property type="evidence" value="ECO:0007669"/>
    <property type="project" value="InterPro"/>
</dbReference>
<dbReference type="GO" id="GO:0006508">
    <property type="term" value="P:proteolysis"/>
    <property type="evidence" value="ECO:0007669"/>
    <property type="project" value="UniProtKB-KW"/>
</dbReference>
<dbReference type="PRINTS" id="PR00834">
    <property type="entry name" value="PROTEASES2C"/>
</dbReference>
<dbReference type="EMBL" id="BEYU01000049">
    <property type="protein sequence ID" value="GBG28846.1"/>
    <property type="molecule type" value="Genomic_DNA"/>
</dbReference>
<dbReference type="PROSITE" id="PS50106">
    <property type="entry name" value="PDZ"/>
    <property type="match status" value="1"/>
</dbReference>
<gene>
    <name evidence="4" type="ORF">FCC1311_050672</name>
</gene>
<dbReference type="InterPro" id="IPR001478">
    <property type="entry name" value="PDZ"/>
</dbReference>
<evidence type="ECO:0000256" key="2">
    <source>
        <dbReference type="ARBA" id="ARBA00023026"/>
    </source>
</evidence>
<dbReference type="AlphaFoldDB" id="A0A2R5GCZ7"/>
<dbReference type="Gene3D" id="2.30.42.10">
    <property type="match status" value="3"/>
</dbReference>
<dbReference type="PANTHER" id="PTHR46366">
    <property type="entry name" value="PRO-APOPTOTIC SERINE PROTEASE NMA111"/>
    <property type="match status" value="1"/>
</dbReference>
<dbReference type="InterPro" id="IPR001940">
    <property type="entry name" value="Peptidase_S1C"/>
</dbReference>
<proteinExistence type="inferred from homology"/>
<keyword evidence="4" id="KW-0378">Hydrolase</keyword>
<accession>A0A2R5GCZ7</accession>
<dbReference type="InterPro" id="IPR043504">
    <property type="entry name" value="Peptidase_S1_PA_chymotrypsin"/>
</dbReference>
<dbReference type="Proteomes" id="UP000241890">
    <property type="component" value="Unassembled WGS sequence"/>
</dbReference>
<dbReference type="Gene3D" id="2.40.10.120">
    <property type="match status" value="1"/>
</dbReference>
<feature type="domain" description="PDZ" evidence="3">
    <location>
        <begin position="776"/>
        <end position="859"/>
    </location>
</feature>
<dbReference type="OrthoDB" id="4217619at2759"/>
<dbReference type="PANTHER" id="PTHR46366:SF1">
    <property type="entry name" value="PDZ DOMAIN-CONTAINING PROTEIN C1685.05"/>
    <property type="match status" value="1"/>
</dbReference>
<keyword evidence="4" id="KW-0645">Protease</keyword>
<keyword evidence="2" id="KW-0843">Virulence</keyword>
<evidence type="ECO:0000259" key="3">
    <source>
        <dbReference type="PROSITE" id="PS50106"/>
    </source>
</evidence>
<comment type="caution">
    <text evidence="4">The sequence shown here is derived from an EMBL/GenBank/DDBJ whole genome shotgun (WGS) entry which is preliminary data.</text>
</comment>
<dbReference type="Gene3D" id="2.40.10.10">
    <property type="entry name" value="Trypsin-like serine proteases"/>
    <property type="match status" value="2"/>
</dbReference>
<organism evidence="4 5">
    <name type="scientific">Hondaea fermentalgiana</name>
    <dbReference type="NCBI Taxonomy" id="2315210"/>
    <lineage>
        <taxon>Eukaryota</taxon>
        <taxon>Sar</taxon>
        <taxon>Stramenopiles</taxon>
        <taxon>Bigyra</taxon>
        <taxon>Labyrinthulomycetes</taxon>
        <taxon>Thraustochytrida</taxon>
        <taxon>Thraustochytriidae</taxon>
        <taxon>Hondaea</taxon>
    </lineage>
</organism>
<evidence type="ECO:0000256" key="1">
    <source>
        <dbReference type="ARBA" id="ARBA00010541"/>
    </source>
</evidence>
<evidence type="ECO:0000313" key="4">
    <source>
        <dbReference type="EMBL" id="GBG28846.1"/>
    </source>
</evidence>
<dbReference type="InterPro" id="IPR036034">
    <property type="entry name" value="PDZ_sf"/>
</dbReference>
<dbReference type="InterPro" id="IPR025926">
    <property type="entry name" value="PDZ-like_dom"/>
</dbReference>
<sequence>MKKLFCGPQASSAAASTKVNADEAPALNGAMASSSASATPRGSLRKSLARMSSAVSVSSNMITNPNFEETVNRAILGVVVLNMTYTRPYEGGQRGSGGATGFVVDKKRGIILTNRHVVTGAPMRAFATFQSKEEVELEPIYSDPIHDFGFFRFDPSKVQYQELIEIPLAPERAKVGTDIRVCGNDNGEKLAILSGTLARLDRNAPRYGGPYSDHNTFYLSAASNTSGGSSGSPVLDRDGYAVGLNAGGAFFAASSFYLPLERVVRSFEYIKRGELPPRRTVQTIMVHKSFVEVERLGLPDTEQATFRKKFPKSSGLLTVDEVIPESQAESLGIKPGDILVKMNGKRIWDFVSFEDMIDSSDSVTLSMRRGVEDIEFTLDTESLHDMMPTQLLELSNGAVHTLSYMQAVSSHRPVGGVVINTPGYMFNRSGIPGNIVLKAVGDQPTPDIQSFALAMSKLNDLDKVSLTFTGVMDKHRKQVKPFTVDRRWFPWVRRERVFENGQWEWQERPWLFDGDDSEEAEAVAAAKKADSDKTRKVQILDDEDPRLCAVSFESPIPIMEIEANSFIGCGVIIDASEGLVVCDRNTVPSTLGNVSVTIGGTVELPAQVLLVHPMHNLALIKYDASKVEVDLGESEAAQMGLGLDAPAPSPIELKSGMKTRFVGFSGQLQQVAQKATVTVVKHMQSGTASMDAMGDFLMMFGSGASSSGAKNQIVIELDNNMDNIGGVLLDDDGLVQAFWFDFWGWKTGVPASIIYDAVNRFREGEPLRTLAAELGTLHLSKAASAMGLSDEWVAEFSASSKNRHVLSVSTVLIGSNSEKVLQPGDIILAIDDKPMIDYRAVEQATADKDEVKVTVLRDLAEEVLTVPTTVLPYSGTDRVILWAGAIMQQAPLDLAFRGFLPEGSEGKGVLCSGLYGGSPAHQYHLRSHVFINAINESETPDLDAFAEVVSGLPDGEFVRVHTTTLEGIQDVSTVKLDDLYWELRQLRYDEDSNDWEYV</sequence>
<evidence type="ECO:0000313" key="5">
    <source>
        <dbReference type="Proteomes" id="UP000241890"/>
    </source>
</evidence>
<protein>
    <submittedName>
        <fullName evidence="4">Pro-apoptotic serine protease NMA111</fullName>
    </submittedName>
</protein>
<dbReference type="SUPFAM" id="SSF50156">
    <property type="entry name" value="PDZ domain-like"/>
    <property type="match status" value="3"/>
</dbReference>
<keyword evidence="5" id="KW-1185">Reference proteome</keyword>
<comment type="similarity">
    <text evidence="1">Belongs to the peptidase S1C family.</text>
</comment>
<dbReference type="SUPFAM" id="SSF50494">
    <property type="entry name" value="Trypsin-like serine proteases"/>
    <property type="match status" value="2"/>
</dbReference>
<dbReference type="Pfam" id="PF13365">
    <property type="entry name" value="Trypsin_2"/>
    <property type="match status" value="1"/>
</dbReference>
<name>A0A2R5GCZ7_9STRA</name>
<dbReference type="InParanoid" id="A0A2R5GCZ7"/>